<dbReference type="RefSeq" id="WP_212939338.1">
    <property type="nucleotide sequence ID" value="NZ_BORR01000006.1"/>
</dbReference>
<dbReference type="InterPro" id="IPR029787">
    <property type="entry name" value="Nucleotide_cyclase"/>
</dbReference>
<evidence type="ECO:0000256" key="1">
    <source>
        <dbReference type="PROSITE-ProRule" id="PRU00244"/>
    </source>
</evidence>
<dbReference type="PANTHER" id="PTHR46663:SF4">
    <property type="entry name" value="DIGUANYLATE CYCLASE DGCT-RELATED"/>
    <property type="match status" value="1"/>
</dbReference>
<dbReference type="SMART" id="SM00267">
    <property type="entry name" value="GGDEF"/>
    <property type="match status" value="1"/>
</dbReference>
<evidence type="ECO:0000259" key="3">
    <source>
        <dbReference type="PROSITE" id="PS50924"/>
    </source>
</evidence>
<dbReference type="NCBIfam" id="TIGR00254">
    <property type="entry name" value="GGDEF"/>
    <property type="match status" value="1"/>
</dbReference>
<comment type="caution">
    <text evidence="1">Lacks conserved residue(s) required for the propagation of feature annotation.</text>
</comment>
<feature type="transmembrane region" description="Helical" evidence="1">
    <location>
        <begin position="12"/>
        <end position="34"/>
    </location>
</feature>
<dbReference type="InterPro" id="IPR043128">
    <property type="entry name" value="Rev_trsase/Diguanyl_cyclase"/>
</dbReference>
<evidence type="ECO:0008006" key="6">
    <source>
        <dbReference type="Google" id="ProtNLM"/>
    </source>
</evidence>
<dbReference type="CDD" id="cd01949">
    <property type="entry name" value="GGDEF"/>
    <property type="match status" value="1"/>
</dbReference>
<reference evidence="4 5" key="1">
    <citation type="submission" date="2021-03" db="EMBL/GenBank/DDBJ databases">
        <title>Antimicrobial resistance genes in bacteria isolated from Japanese honey, and their potential for conferring macrolide and lincosamide resistance in the American foulbrood pathogen Paenibacillus larvae.</title>
        <authorList>
            <person name="Okamoto M."/>
            <person name="Kumagai M."/>
            <person name="Kanamori H."/>
            <person name="Takamatsu D."/>
        </authorList>
    </citation>
    <scope>NUCLEOTIDE SEQUENCE [LARGE SCALE GENOMIC DNA]</scope>
    <source>
        <strain evidence="4 5">J41TS12</strain>
    </source>
</reference>
<evidence type="ECO:0000259" key="2">
    <source>
        <dbReference type="PROSITE" id="PS50887"/>
    </source>
</evidence>
<organism evidence="4 5">
    <name type="scientific">Paenibacillus antibioticophila</name>
    <dbReference type="NCBI Taxonomy" id="1274374"/>
    <lineage>
        <taxon>Bacteria</taxon>
        <taxon>Bacillati</taxon>
        <taxon>Bacillota</taxon>
        <taxon>Bacilli</taxon>
        <taxon>Bacillales</taxon>
        <taxon>Paenibacillaceae</taxon>
        <taxon>Paenibacillus</taxon>
    </lineage>
</organism>
<sequence>MNIKDGGFDMNIVALSAAVAVLASFSALSIAVKITKTPRTDGKTRALMLCGGGMVMGVGLWAAHMISLLAYEPYRALRFEAGAILFSIAICTLCSFIAFYLLQIKQGSGYGIAVGALTMGLGLTGMHFASLKAGGVPGYSGEGGTLRTGISVDMLAIYGITAALLLTFLISWLAWVADRRMLEQMAYRDPLTGLSNRNEMNRYFDTYQNEGALGLLFLDLDHFKKVNDTFGHTVGDLLVQELGLRLRQFVCSDQQVYRIGGDEFLFIVQPCSRERAERLAEDILSSIQRPFLFDDRECFVTASIGIRLGSPRESDRSILLRTADLAMYQAKKLGKNRYCVYEEPADHALSRDKQGKMA</sequence>
<dbReference type="GO" id="GO:0016020">
    <property type="term" value="C:membrane"/>
    <property type="evidence" value="ECO:0007669"/>
    <property type="project" value="UniProtKB-UniRule"/>
</dbReference>
<dbReference type="InterPro" id="IPR005330">
    <property type="entry name" value="MHYT_dom"/>
</dbReference>
<dbReference type="Pfam" id="PF00990">
    <property type="entry name" value="GGDEF"/>
    <property type="match status" value="1"/>
</dbReference>
<feature type="domain" description="MHYT" evidence="3">
    <location>
        <begin position="8"/>
        <end position="200"/>
    </location>
</feature>
<evidence type="ECO:0000313" key="4">
    <source>
        <dbReference type="EMBL" id="GIO37021.1"/>
    </source>
</evidence>
<keyword evidence="1" id="KW-0472">Membrane</keyword>
<dbReference type="SUPFAM" id="SSF55073">
    <property type="entry name" value="Nucleotide cyclase"/>
    <property type="match status" value="1"/>
</dbReference>
<comment type="caution">
    <text evidence="4">The sequence shown here is derived from an EMBL/GenBank/DDBJ whole genome shotgun (WGS) entry which is preliminary data.</text>
</comment>
<keyword evidence="1" id="KW-1133">Transmembrane helix</keyword>
<gene>
    <name evidence="4" type="ORF">J41TS12_18820</name>
</gene>
<dbReference type="InterPro" id="IPR052163">
    <property type="entry name" value="DGC-Regulatory_Protein"/>
</dbReference>
<evidence type="ECO:0000313" key="5">
    <source>
        <dbReference type="Proteomes" id="UP000681162"/>
    </source>
</evidence>
<feature type="transmembrane region" description="Helical" evidence="1">
    <location>
        <begin position="155"/>
        <end position="177"/>
    </location>
</feature>
<dbReference type="PROSITE" id="PS50887">
    <property type="entry name" value="GGDEF"/>
    <property type="match status" value="1"/>
</dbReference>
<keyword evidence="5" id="KW-1185">Reference proteome</keyword>
<dbReference type="Proteomes" id="UP000681162">
    <property type="component" value="Unassembled WGS sequence"/>
</dbReference>
<feature type="transmembrane region" description="Helical" evidence="1">
    <location>
        <begin position="109"/>
        <end position="129"/>
    </location>
</feature>
<accession>A0A919XRE2</accession>
<dbReference type="PROSITE" id="PS50924">
    <property type="entry name" value="MHYT"/>
    <property type="match status" value="1"/>
</dbReference>
<dbReference type="InterPro" id="IPR000160">
    <property type="entry name" value="GGDEF_dom"/>
</dbReference>
<name>A0A919XRE2_9BACL</name>
<keyword evidence="1" id="KW-0812">Transmembrane</keyword>
<feature type="transmembrane region" description="Helical" evidence="1">
    <location>
        <begin position="83"/>
        <end position="102"/>
    </location>
</feature>
<proteinExistence type="predicted"/>
<protein>
    <recommendedName>
        <fullName evidence="6">GGDEF domain-containing protein</fullName>
    </recommendedName>
</protein>
<dbReference type="EMBL" id="BORR01000006">
    <property type="protein sequence ID" value="GIO37021.1"/>
    <property type="molecule type" value="Genomic_DNA"/>
</dbReference>
<dbReference type="Gene3D" id="3.30.70.270">
    <property type="match status" value="1"/>
</dbReference>
<dbReference type="PANTHER" id="PTHR46663">
    <property type="entry name" value="DIGUANYLATE CYCLASE DGCT-RELATED"/>
    <property type="match status" value="1"/>
</dbReference>
<dbReference type="AlphaFoldDB" id="A0A919XRE2"/>
<feature type="transmembrane region" description="Helical" evidence="1">
    <location>
        <begin position="46"/>
        <end position="71"/>
    </location>
</feature>
<feature type="domain" description="GGDEF" evidence="2">
    <location>
        <begin position="211"/>
        <end position="343"/>
    </location>
</feature>